<dbReference type="SUPFAM" id="SSF51430">
    <property type="entry name" value="NAD(P)-linked oxidoreductase"/>
    <property type="match status" value="1"/>
</dbReference>
<gene>
    <name evidence="3" type="ORF">CLAFUR5_00321</name>
</gene>
<evidence type="ECO:0000256" key="1">
    <source>
        <dbReference type="ARBA" id="ARBA00023002"/>
    </source>
</evidence>
<dbReference type="CDD" id="cd19077">
    <property type="entry name" value="AKR_AKR8A1-2"/>
    <property type="match status" value="1"/>
</dbReference>
<dbReference type="EMBL" id="CP090163">
    <property type="protein sequence ID" value="UJO12478.1"/>
    <property type="molecule type" value="Genomic_DNA"/>
</dbReference>
<dbReference type="Proteomes" id="UP000756132">
    <property type="component" value="Chromosome 1"/>
</dbReference>
<dbReference type="Gene3D" id="3.20.20.100">
    <property type="entry name" value="NADP-dependent oxidoreductase domain"/>
    <property type="match status" value="1"/>
</dbReference>
<dbReference type="KEGG" id="ffu:CLAFUR5_00321"/>
<evidence type="ECO:0000313" key="4">
    <source>
        <dbReference type="Proteomes" id="UP000756132"/>
    </source>
</evidence>
<dbReference type="RefSeq" id="XP_047756844.1">
    <property type="nucleotide sequence ID" value="XM_047899469.1"/>
</dbReference>
<dbReference type="OrthoDB" id="37537at2759"/>
<dbReference type="AlphaFoldDB" id="A0A9Q8P408"/>
<keyword evidence="4" id="KW-1185">Reference proteome</keyword>
<protein>
    <submittedName>
        <fullName evidence="3">Pyridoxal reductase</fullName>
    </submittedName>
</protein>
<dbReference type="PANTHER" id="PTHR43625">
    <property type="entry name" value="AFLATOXIN B1 ALDEHYDE REDUCTASE"/>
    <property type="match status" value="1"/>
</dbReference>
<reference evidence="3" key="2">
    <citation type="journal article" date="2022" name="Microb. Genom.">
        <title>A chromosome-scale genome assembly of the tomato pathogen Cladosporium fulvum reveals a compartmentalized genome architecture and the presence of a dispensable chromosome.</title>
        <authorList>
            <person name="Zaccaron A.Z."/>
            <person name="Chen L.H."/>
            <person name="Samaras A."/>
            <person name="Stergiopoulos I."/>
        </authorList>
    </citation>
    <scope>NUCLEOTIDE SEQUENCE</scope>
    <source>
        <strain evidence="3">Race5_Kim</strain>
    </source>
</reference>
<dbReference type="GO" id="GO:0016491">
    <property type="term" value="F:oxidoreductase activity"/>
    <property type="evidence" value="ECO:0007669"/>
    <property type="project" value="UniProtKB-KW"/>
</dbReference>
<dbReference type="InterPro" id="IPR036812">
    <property type="entry name" value="NAD(P)_OxRdtase_dom_sf"/>
</dbReference>
<accession>A0A9Q8P408</accession>
<name>A0A9Q8P408_PASFU</name>
<dbReference type="PANTHER" id="PTHR43625:SF78">
    <property type="entry name" value="PYRIDOXAL REDUCTASE-RELATED"/>
    <property type="match status" value="1"/>
</dbReference>
<organism evidence="3 4">
    <name type="scientific">Passalora fulva</name>
    <name type="common">Tomato leaf mold</name>
    <name type="synonym">Cladosporium fulvum</name>
    <dbReference type="NCBI Taxonomy" id="5499"/>
    <lineage>
        <taxon>Eukaryota</taxon>
        <taxon>Fungi</taxon>
        <taxon>Dikarya</taxon>
        <taxon>Ascomycota</taxon>
        <taxon>Pezizomycotina</taxon>
        <taxon>Dothideomycetes</taxon>
        <taxon>Dothideomycetidae</taxon>
        <taxon>Mycosphaerellales</taxon>
        <taxon>Mycosphaerellaceae</taxon>
        <taxon>Fulvia</taxon>
    </lineage>
</organism>
<sequence>MASNIIDKTKHALHFNKEGDIKIAGRKVHGTGYGLMGLTWRPQPPSQEQAFTAMKTALDSGANFWNGGELYGTPERNSLHLLKEYFDEHPSHASKVVISIKGGLVKGGMKPDGSAENTRRSIDECLNVMTNKKLDIWEAARCDPETPIEITMRAANEYVKAGKLGGISLSECSEDTIRRAAKEVTVSAVEVEFSLWSTEILENGVAKACAELDIPIVAYSPLGRGFLTGEIKKLEDIPEGDFRRTIPRFYPENFDKNLELVTQIEELAKRKGCKPGQIGLAWVRAQSKKPGMPTIIPIPGASSPERVRENMVEIDLSENDVKEIDSLLASVEVIGGRYNEHGAALTFGSTPPLKE</sequence>
<proteinExistence type="predicted"/>
<dbReference type="InterPro" id="IPR023210">
    <property type="entry name" value="NADP_OxRdtase_dom"/>
</dbReference>
<dbReference type="InterPro" id="IPR050791">
    <property type="entry name" value="Aldo-Keto_reductase"/>
</dbReference>
<dbReference type="GO" id="GO:0005737">
    <property type="term" value="C:cytoplasm"/>
    <property type="evidence" value="ECO:0007669"/>
    <property type="project" value="TreeGrafter"/>
</dbReference>
<feature type="domain" description="NADP-dependent oxidoreductase" evidence="2">
    <location>
        <begin position="32"/>
        <end position="328"/>
    </location>
</feature>
<dbReference type="GeneID" id="71980199"/>
<reference evidence="3" key="1">
    <citation type="submission" date="2021-12" db="EMBL/GenBank/DDBJ databases">
        <authorList>
            <person name="Zaccaron A."/>
            <person name="Stergiopoulos I."/>
        </authorList>
    </citation>
    <scope>NUCLEOTIDE SEQUENCE</scope>
    <source>
        <strain evidence="3">Race5_Kim</strain>
    </source>
</reference>
<keyword evidence="1" id="KW-0560">Oxidoreductase</keyword>
<dbReference type="OMA" id="IDIFGCA"/>
<evidence type="ECO:0000313" key="3">
    <source>
        <dbReference type="EMBL" id="UJO12478.1"/>
    </source>
</evidence>
<evidence type="ECO:0000259" key="2">
    <source>
        <dbReference type="Pfam" id="PF00248"/>
    </source>
</evidence>
<dbReference type="Pfam" id="PF00248">
    <property type="entry name" value="Aldo_ket_red"/>
    <property type="match status" value="1"/>
</dbReference>